<keyword evidence="1" id="KW-0472">Membrane</keyword>
<sequence length="68" mass="7316">MRLGSIAEATALPRISANRAALFGLRHRKEPFGRSRLLACGLVLVGMLVITPETLALDSLKSNKENAV</sequence>
<evidence type="ECO:0000313" key="3">
    <source>
        <dbReference type="Proteomes" id="UP000030949"/>
    </source>
</evidence>
<accession>A0A0B1Z2B9</accession>
<evidence type="ECO:0000313" key="2">
    <source>
        <dbReference type="EMBL" id="KHK65179.1"/>
    </source>
</evidence>
<organism evidence="2 3">
    <name type="scientific">Pseudomonas frederiksbergensis</name>
    <dbReference type="NCBI Taxonomy" id="104087"/>
    <lineage>
        <taxon>Bacteria</taxon>
        <taxon>Pseudomonadati</taxon>
        <taxon>Pseudomonadota</taxon>
        <taxon>Gammaproteobacteria</taxon>
        <taxon>Pseudomonadales</taxon>
        <taxon>Pseudomonadaceae</taxon>
        <taxon>Pseudomonas</taxon>
    </lineage>
</organism>
<name>A0A0B1Z2B9_9PSED</name>
<protein>
    <submittedName>
        <fullName evidence="2">Uncharacterized protein</fullName>
    </submittedName>
</protein>
<comment type="caution">
    <text evidence="2">The sequence shown here is derived from an EMBL/GenBank/DDBJ whole genome shotgun (WGS) entry which is preliminary data.</text>
</comment>
<dbReference type="Proteomes" id="UP000030949">
    <property type="component" value="Unassembled WGS sequence"/>
</dbReference>
<reference evidence="3" key="1">
    <citation type="submission" date="2015-03" db="EMBL/GenBank/DDBJ databases">
        <title>Pseudomonas frederiksbergensis hydrocarbon degrader.</title>
        <authorList>
            <person name="Brown L.M."/>
            <person name="Ruiz O.N."/>
            <person name="Mueller S."/>
            <person name="Gunasekera T.S."/>
        </authorList>
    </citation>
    <scope>NUCLEOTIDE SEQUENCE [LARGE SCALE GENOMIC DNA]</scope>
    <source>
        <strain evidence="3">SI8</strain>
    </source>
</reference>
<dbReference type="EMBL" id="JQGJ01000004">
    <property type="protein sequence ID" value="KHK65179.1"/>
    <property type="molecule type" value="Genomic_DNA"/>
</dbReference>
<keyword evidence="1" id="KW-0812">Transmembrane</keyword>
<evidence type="ECO:0000256" key="1">
    <source>
        <dbReference type="SAM" id="Phobius"/>
    </source>
</evidence>
<proteinExistence type="predicted"/>
<keyword evidence="1" id="KW-1133">Transmembrane helix</keyword>
<gene>
    <name evidence="2" type="ORF">JZ00_09035</name>
</gene>
<dbReference type="AlphaFoldDB" id="A0A0B1Z2B9"/>
<feature type="transmembrane region" description="Helical" evidence="1">
    <location>
        <begin position="37"/>
        <end position="57"/>
    </location>
</feature>